<sequence length="244" mass="27645">MSTPTFTPPFAPLITPLIAPLQHISLPPSASTTPFPPTLDLRLPPREKRYLTHLARTLVTFPDAPPSPSPLALLQWRATRFFTALLRTMVALPICSCMWDDEDEIINVEKLEEAFEVLVAGEHDEGEDITTCAWEMGMGDAVRAVWWLVEGRREWMEGGDGEGWWEEKLVEEGLVGEGRLEKMRGLWELVEQVDAWIGVLERVKEWAAQEEAEEDEGVYYEDDDSLTLLGWSSETGEDVFDRVS</sequence>
<accession>A0AAN6MQ66</accession>
<dbReference type="EMBL" id="MU855398">
    <property type="protein sequence ID" value="KAK3904423.1"/>
    <property type="molecule type" value="Genomic_DNA"/>
</dbReference>
<protein>
    <submittedName>
        <fullName evidence="1">Uncharacterized protein</fullName>
    </submittedName>
</protein>
<keyword evidence="2" id="KW-1185">Reference proteome</keyword>
<gene>
    <name evidence="1" type="ORF">C8A05DRAFT_31795</name>
</gene>
<comment type="caution">
    <text evidence="1">The sequence shown here is derived from an EMBL/GenBank/DDBJ whole genome shotgun (WGS) entry which is preliminary data.</text>
</comment>
<evidence type="ECO:0000313" key="2">
    <source>
        <dbReference type="Proteomes" id="UP001303889"/>
    </source>
</evidence>
<organism evidence="1 2">
    <name type="scientific">Staphylotrichum tortipilum</name>
    <dbReference type="NCBI Taxonomy" id="2831512"/>
    <lineage>
        <taxon>Eukaryota</taxon>
        <taxon>Fungi</taxon>
        <taxon>Dikarya</taxon>
        <taxon>Ascomycota</taxon>
        <taxon>Pezizomycotina</taxon>
        <taxon>Sordariomycetes</taxon>
        <taxon>Sordariomycetidae</taxon>
        <taxon>Sordariales</taxon>
        <taxon>Chaetomiaceae</taxon>
        <taxon>Staphylotrichum</taxon>
    </lineage>
</organism>
<proteinExistence type="predicted"/>
<evidence type="ECO:0000313" key="1">
    <source>
        <dbReference type="EMBL" id="KAK3904423.1"/>
    </source>
</evidence>
<reference evidence="1" key="1">
    <citation type="journal article" date="2023" name="Mol. Phylogenet. Evol.">
        <title>Genome-scale phylogeny and comparative genomics of the fungal order Sordariales.</title>
        <authorList>
            <person name="Hensen N."/>
            <person name="Bonometti L."/>
            <person name="Westerberg I."/>
            <person name="Brannstrom I.O."/>
            <person name="Guillou S."/>
            <person name="Cros-Aarteil S."/>
            <person name="Calhoun S."/>
            <person name="Haridas S."/>
            <person name="Kuo A."/>
            <person name="Mondo S."/>
            <person name="Pangilinan J."/>
            <person name="Riley R."/>
            <person name="LaButti K."/>
            <person name="Andreopoulos B."/>
            <person name="Lipzen A."/>
            <person name="Chen C."/>
            <person name="Yan M."/>
            <person name="Daum C."/>
            <person name="Ng V."/>
            <person name="Clum A."/>
            <person name="Steindorff A."/>
            <person name="Ohm R.A."/>
            <person name="Martin F."/>
            <person name="Silar P."/>
            <person name="Natvig D.O."/>
            <person name="Lalanne C."/>
            <person name="Gautier V."/>
            <person name="Ament-Velasquez S.L."/>
            <person name="Kruys A."/>
            <person name="Hutchinson M.I."/>
            <person name="Powell A.J."/>
            <person name="Barry K."/>
            <person name="Miller A.N."/>
            <person name="Grigoriev I.V."/>
            <person name="Debuchy R."/>
            <person name="Gladieux P."/>
            <person name="Hiltunen Thoren M."/>
            <person name="Johannesson H."/>
        </authorList>
    </citation>
    <scope>NUCLEOTIDE SEQUENCE</scope>
    <source>
        <strain evidence="1">CBS 103.79</strain>
    </source>
</reference>
<reference evidence="1" key="2">
    <citation type="submission" date="2023-05" db="EMBL/GenBank/DDBJ databases">
        <authorList>
            <consortium name="Lawrence Berkeley National Laboratory"/>
            <person name="Steindorff A."/>
            <person name="Hensen N."/>
            <person name="Bonometti L."/>
            <person name="Westerberg I."/>
            <person name="Brannstrom I.O."/>
            <person name="Guillou S."/>
            <person name="Cros-Aarteil S."/>
            <person name="Calhoun S."/>
            <person name="Haridas S."/>
            <person name="Kuo A."/>
            <person name="Mondo S."/>
            <person name="Pangilinan J."/>
            <person name="Riley R."/>
            <person name="Labutti K."/>
            <person name="Andreopoulos B."/>
            <person name="Lipzen A."/>
            <person name="Chen C."/>
            <person name="Yanf M."/>
            <person name="Daum C."/>
            <person name="Ng V."/>
            <person name="Clum A."/>
            <person name="Ohm R."/>
            <person name="Martin F."/>
            <person name="Silar P."/>
            <person name="Natvig D."/>
            <person name="Lalanne C."/>
            <person name="Gautier V."/>
            <person name="Ament-Velasquez S.L."/>
            <person name="Kruys A."/>
            <person name="Hutchinson M.I."/>
            <person name="Powell A.J."/>
            <person name="Barry K."/>
            <person name="Miller A.N."/>
            <person name="Grigoriev I.V."/>
            <person name="Debuchy R."/>
            <person name="Gladieux P."/>
            <person name="Thoren M.H."/>
            <person name="Johannesson H."/>
        </authorList>
    </citation>
    <scope>NUCLEOTIDE SEQUENCE</scope>
    <source>
        <strain evidence="1">CBS 103.79</strain>
    </source>
</reference>
<name>A0AAN6MQ66_9PEZI</name>
<dbReference type="Proteomes" id="UP001303889">
    <property type="component" value="Unassembled WGS sequence"/>
</dbReference>
<dbReference type="AlphaFoldDB" id="A0AAN6MQ66"/>